<dbReference type="AlphaFoldDB" id="A0A085M4I6"/>
<reference evidence="1 2" key="1">
    <citation type="journal article" date="2014" name="Nat. Genet.">
        <title>Genome and transcriptome of the porcine whipworm Trichuris suis.</title>
        <authorList>
            <person name="Jex A.R."/>
            <person name="Nejsum P."/>
            <person name="Schwarz E.M."/>
            <person name="Hu L."/>
            <person name="Young N.D."/>
            <person name="Hall R.S."/>
            <person name="Korhonen P.K."/>
            <person name="Liao S."/>
            <person name="Thamsborg S."/>
            <person name="Xia J."/>
            <person name="Xu P."/>
            <person name="Wang S."/>
            <person name="Scheerlinck J.P."/>
            <person name="Hofmann A."/>
            <person name="Sternberg P.W."/>
            <person name="Wang J."/>
            <person name="Gasser R.B."/>
        </authorList>
    </citation>
    <scope>NUCLEOTIDE SEQUENCE [LARGE SCALE GENOMIC DNA]</scope>
    <source>
        <strain evidence="1">DCEP-RM93M</strain>
    </source>
</reference>
<dbReference type="Proteomes" id="UP000030764">
    <property type="component" value="Unassembled WGS sequence"/>
</dbReference>
<evidence type="ECO:0000313" key="2">
    <source>
        <dbReference type="Proteomes" id="UP000030764"/>
    </source>
</evidence>
<name>A0A085M4I6_9BILA</name>
<sequence>RQLFEERSVHSAAPAVVVTSFSITTSFAQRCCQFTTIHHGNCAWLRIFLSFSNCKKTGRMAGHFHDVRRCYNSTYQRAQRTHWSIPIICCHLRHFHAHEVIGPKEFHLPFDLPILGKTNPFLPPRNSFHFNDYKLKSNTQEALKFKFFFE</sequence>
<gene>
    <name evidence="1" type="ORF">M513_06977</name>
</gene>
<organism evidence="1 2">
    <name type="scientific">Trichuris suis</name>
    <name type="common">pig whipworm</name>
    <dbReference type="NCBI Taxonomy" id="68888"/>
    <lineage>
        <taxon>Eukaryota</taxon>
        <taxon>Metazoa</taxon>
        <taxon>Ecdysozoa</taxon>
        <taxon>Nematoda</taxon>
        <taxon>Enoplea</taxon>
        <taxon>Dorylaimia</taxon>
        <taxon>Trichinellida</taxon>
        <taxon>Trichuridae</taxon>
        <taxon>Trichuris</taxon>
    </lineage>
</organism>
<proteinExistence type="predicted"/>
<protein>
    <submittedName>
        <fullName evidence="1">Uncharacterized protein</fullName>
    </submittedName>
</protein>
<keyword evidence="2" id="KW-1185">Reference proteome</keyword>
<feature type="non-terminal residue" evidence="1">
    <location>
        <position position="1"/>
    </location>
</feature>
<evidence type="ECO:0000313" key="1">
    <source>
        <dbReference type="EMBL" id="KFD52132.1"/>
    </source>
</evidence>
<dbReference type="EMBL" id="KL363231">
    <property type="protein sequence ID" value="KFD52132.1"/>
    <property type="molecule type" value="Genomic_DNA"/>
</dbReference>
<accession>A0A085M4I6</accession>